<accession>A0A2V5L6U7</accession>
<dbReference type="GO" id="GO:0006979">
    <property type="term" value="P:response to oxidative stress"/>
    <property type="evidence" value="ECO:0007669"/>
    <property type="project" value="InterPro"/>
</dbReference>
<dbReference type="EMBL" id="QJVD01000011">
    <property type="protein sequence ID" value="PYI67109.1"/>
    <property type="molecule type" value="Genomic_DNA"/>
</dbReference>
<evidence type="ECO:0000313" key="1">
    <source>
        <dbReference type="EMBL" id="PYI67109.1"/>
    </source>
</evidence>
<evidence type="ECO:0000313" key="2">
    <source>
        <dbReference type="Proteomes" id="UP000247832"/>
    </source>
</evidence>
<dbReference type="AlphaFoldDB" id="A0A2V5L6U7"/>
<dbReference type="InterPro" id="IPR052707">
    <property type="entry name" value="OsmC_Ohr_Peroxiredoxin"/>
</dbReference>
<name>A0A2V5L6U7_9MICC</name>
<dbReference type="GO" id="GO:0004601">
    <property type="term" value="F:peroxidase activity"/>
    <property type="evidence" value="ECO:0007669"/>
    <property type="project" value="InterPro"/>
</dbReference>
<protein>
    <submittedName>
        <fullName evidence="1">Peroxiredoxin</fullName>
    </submittedName>
</protein>
<dbReference type="Pfam" id="PF02566">
    <property type="entry name" value="OsmC"/>
    <property type="match status" value="1"/>
</dbReference>
<dbReference type="OrthoDB" id="9807532at2"/>
<dbReference type="InterPro" id="IPR003718">
    <property type="entry name" value="OsmC/Ohr_fam"/>
</dbReference>
<dbReference type="InterPro" id="IPR019904">
    <property type="entry name" value="Peroxiredoxin_OsmC"/>
</dbReference>
<dbReference type="InterPro" id="IPR015946">
    <property type="entry name" value="KH_dom-like_a/b"/>
</dbReference>
<gene>
    <name evidence="1" type="ORF">CVV68_11945</name>
</gene>
<dbReference type="PANTHER" id="PTHR42830">
    <property type="entry name" value="OSMOTICALLY INDUCIBLE FAMILY PROTEIN"/>
    <property type="match status" value="1"/>
</dbReference>
<dbReference type="SUPFAM" id="SSF82784">
    <property type="entry name" value="OsmC-like"/>
    <property type="match status" value="1"/>
</dbReference>
<organism evidence="1 2">
    <name type="scientific">Arthrobacter livingstonensis</name>
    <dbReference type="NCBI Taxonomy" id="670078"/>
    <lineage>
        <taxon>Bacteria</taxon>
        <taxon>Bacillati</taxon>
        <taxon>Actinomycetota</taxon>
        <taxon>Actinomycetes</taxon>
        <taxon>Micrococcales</taxon>
        <taxon>Micrococcaceae</taxon>
        <taxon>Arthrobacter</taxon>
    </lineage>
</organism>
<dbReference type="Proteomes" id="UP000247832">
    <property type="component" value="Unassembled WGS sequence"/>
</dbReference>
<sequence length="142" mass="14252">MATTRNAHTGWIGDLPKGAGKVTLDSSGLGTFDVTWKARAEQAEGKTSPEELIAAAHSACFAMAFSAALSEAGKAADYVNTSAAVTFVPGTGITGSHLTLAAKIPGISQDDFTRIADGAKAGCPVSAALAGIEITLDATLDA</sequence>
<keyword evidence="2" id="KW-1185">Reference proteome</keyword>
<dbReference type="NCBIfam" id="TIGR03562">
    <property type="entry name" value="osmo_induc_OsmC"/>
    <property type="match status" value="1"/>
</dbReference>
<proteinExistence type="predicted"/>
<dbReference type="PANTHER" id="PTHR42830:SF1">
    <property type="entry name" value="OSMOTICALLY INDUCIBLE FAMILY PROTEIN"/>
    <property type="match status" value="1"/>
</dbReference>
<reference evidence="1 2" key="1">
    <citation type="submission" date="2018-05" db="EMBL/GenBank/DDBJ databases">
        <title>Genetic diversity of glacier-inhabiting Cryobacterium bacteria in China and description of Cryobacterium mengkeensis sp. nov. and Arthrobacter glacialis sp. nov.</title>
        <authorList>
            <person name="Liu Q."/>
            <person name="Xin Y.-H."/>
        </authorList>
    </citation>
    <scope>NUCLEOTIDE SEQUENCE [LARGE SCALE GENOMIC DNA]</scope>
    <source>
        <strain evidence="1 2">LI2</strain>
    </source>
</reference>
<dbReference type="InterPro" id="IPR036102">
    <property type="entry name" value="OsmC/Ohrsf"/>
</dbReference>
<dbReference type="RefSeq" id="WP_110501221.1">
    <property type="nucleotide sequence ID" value="NZ_QJVD01000011.1"/>
</dbReference>
<comment type="caution">
    <text evidence="1">The sequence shown here is derived from an EMBL/GenBank/DDBJ whole genome shotgun (WGS) entry which is preliminary data.</text>
</comment>
<dbReference type="Gene3D" id="3.30.300.20">
    <property type="match status" value="1"/>
</dbReference>